<feature type="transmembrane region" description="Helical" evidence="4">
    <location>
        <begin position="356"/>
        <end position="375"/>
    </location>
</feature>
<evidence type="ECO:0000256" key="2">
    <source>
        <dbReference type="ARBA" id="ARBA00022803"/>
    </source>
</evidence>
<dbReference type="Pfam" id="PF13424">
    <property type="entry name" value="TPR_12"/>
    <property type="match status" value="2"/>
</dbReference>
<feature type="repeat" description="TPR" evidence="3">
    <location>
        <begin position="534"/>
        <end position="567"/>
    </location>
</feature>
<dbReference type="Proteomes" id="UP000177310">
    <property type="component" value="Unassembled WGS sequence"/>
</dbReference>
<feature type="repeat" description="TPR" evidence="3">
    <location>
        <begin position="636"/>
        <end position="669"/>
    </location>
</feature>
<reference evidence="5 6" key="1">
    <citation type="journal article" date="2016" name="Nat. Commun.">
        <title>Thousands of microbial genomes shed light on interconnected biogeochemical processes in an aquifer system.</title>
        <authorList>
            <person name="Anantharaman K."/>
            <person name="Brown C.T."/>
            <person name="Hug L.A."/>
            <person name="Sharon I."/>
            <person name="Castelle C.J."/>
            <person name="Probst A.J."/>
            <person name="Thomas B.C."/>
            <person name="Singh A."/>
            <person name="Wilkins M.J."/>
            <person name="Karaoz U."/>
            <person name="Brodie E.L."/>
            <person name="Williams K.H."/>
            <person name="Hubbard S.S."/>
            <person name="Banfield J.F."/>
        </authorList>
    </citation>
    <scope>NUCLEOTIDE SEQUENCE [LARGE SCALE GENOMIC DNA]</scope>
</reference>
<feature type="transmembrane region" description="Helical" evidence="4">
    <location>
        <begin position="382"/>
        <end position="400"/>
    </location>
</feature>
<dbReference type="EMBL" id="MHIL01000023">
    <property type="protein sequence ID" value="OGY51111.1"/>
    <property type="molecule type" value="Genomic_DNA"/>
</dbReference>
<feature type="transmembrane region" description="Helical" evidence="4">
    <location>
        <begin position="92"/>
        <end position="113"/>
    </location>
</feature>
<gene>
    <name evidence="5" type="ORF">A3J59_03005</name>
</gene>
<feature type="transmembrane region" description="Helical" evidence="4">
    <location>
        <begin position="143"/>
        <end position="163"/>
    </location>
</feature>
<organism evidence="5 6">
    <name type="scientific">Candidatus Buchananbacteria bacterium RIFCSPHIGHO2_02_FULL_56_16</name>
    <dbReference type="NCBI Taxonomy" id="1797542"/>
    <lineage>
        <taxon>Bacteria</taxon>
        <taxon>Candidatus Buchananiibacteriota</taxon>
    </lineage>
</organism>
<feature type="repeat" description="TPR" evidence="3">
    <location>
        <begin position="461"/>
        <end position="494"/>
    </location>
</feature>
<evidence type="ECO:0000256" key="4">
    <source>
        <dbReference type="SAM" id="Phobius"/>
    </source>
</evidence>
<feature type="transmembrane region" description="Helical" evidence="4">
    <location>
        <begin position="329"/>
        <end position="350"/>
    </location>
</feature>
<dbReference type="Pfam" id="PF00515">
    <property type="entry name" value="TPR_1"/>
    <property type="match status" value="1"/>
</dbReference>
<dbReference type="InterPro" id="IPR052346">
    <property type="entry name" value="O-mannosyl-transferase_TMTC"/>
</dbReference>
<accession>A0A1G1YFT8</accession>
<keyword evidence="1" id="KW-0677">Repeat</keyword>
<feature type="repeat" description="TPR" evidence="3">
    <location>
        <begin position="602"/>
        <end position="635"/>
    </location>
</feature>
<dbReference type="Pfam" id="PF14559">
    <property type="entry name" value="TPR_19"/>
    <property type="match status" value="1"/>
</dbReference>
<evidence type="ECO:0000313" key="6">
    <source>
        <dbReference type="Proteomes" id="UP000177310"/>
    </source>
</evidence>
<feature type="transmembrane region" description="Helical" evidence="4">
    <location>
        <begin position="231"/>
        <end position="254"/>
    </location>
</feature>
<dbReference type="PANTHER" id="PTHR44227">
    <property type="match status" value="1"/>
</dbReference>
<feature type="transmembrane region" description="Helical" evidence="4">
    <location>
        <begin position="274"/>
        <end position="293"/>
    </location>
</feature>
<evidence type="ECO:0000256" key="1">
    <source>
        <dbReference type="ARBA" id="ARBA00022737"/>
    </source>
</evidence>
<feature type="repeat" description="TPR" evidence="3">
    <location>
        <begin position="427"/>
        <end position="460"/>
    </location>
</feature>
<sequence length="681" mass="76955">MNTVLNFLNRHRAGSLCIILALTILAYSNIFTNQFVWDDPDFYKNWALLYRFDSIGTLLQGTLPVQHAGVYRPLRSAVQLVLFQLFGGTNLIGYHTVSLLIHLSSVVAVYLIIGQLTKRRVAAAVGALIFGLHPIHIEAISYITTSIDVIGVMLLLWSVYAYLRWRDPPASPTKRGEPANRRWQWLSILLGWLAFFTYEMTIVLPLLLLLIEWQRSEWSVSAAVKKIKVHWPYWLGVITILTARSLMGVGQRALTPDPSQSSLPIRLMTMGKSIVKYLYLLFAPFDLNVFHKINLTTTLAEPKALAAWLAVIGLFILTMVFIKKLRLVGFGLLWFFIAVMPVSNVIPTGIIMAEKYMYLASFGICLIWGIFIAFLLTSSKKLLPLLGVIVLVAAAGSYGAKTYARNFDWQSNQTLWQATLDKRPDYGRVYSNLGFSYYYQKDYQRALELFEKAKELEPKLPLIYHNLGNVYDELGQYDLAIENFQKALELRDFGEYYNYAETYNNMAIVYQEQNDLTRAVENFQKAIEIDPTYFRAYSNWGVINLLTEDYEQAKTNFERAIEINPRMAAAHHGLAAALVNLGDPDAALSHYQRSMALDATLVDNYNHLASIYVQQNKAAEAIDILRRGVASNPEDVGLATNLAIVLANSGQLDAAREAVKRALELDPNFQAAQQLSQQLGQ</sequence>
<proteinExistence type="predicted"/>
<feature type="transmembrane region" description="Helical" evidence="4">
    <location>
        <begin position="183"/>
        <end position="211"/>
    </location>
</feature>
<dbReference type="AlphaFoldDB" id="A0A1G1YFT8"/>
<keyword evidence="2 3" id="KW-0802">TPR repeat</keyword>
<keyword evidence="4" id="KW-0812">Transmembrane</keyword>
<comment type="caution">
    <text evidence="5">The sequence shown here is derived from an EMBL/GenBank/DDBJ whole genome shotgun (WGS) entry which is preliminary data.</text>
</comment>
<dbReference type="PROSITE" id="PS50293">
    <property type="entry name" value="TPR_REGION"/>
    <property type="match status" value="3"/>
</dbReference>
<dbReference type="InterPro" id="IPR011990">
    <property type="entry name" value="TPR-like_helical_dom_sf"/>
</dbReference>
<keyword evidence="4" id="KW-0472">Membrane</keyword>
<dbReference type="Gene3D" id="1.25.40.10">
    <property type="entry name" value="Tetratricopeptide repeat domain"/>
    <property type="match status" value="2"/>
</dbReference>
<dbReference type="STRING" id="1797542.A3J59_03005"/>
<evidence type="ECO:0000313" key="5">
    <source>
        <dbReference type="EMBL" id="OGY51111.1"/>
    </source>
</evidence>
<name>A0A1G1YFT8_9BACT</name>
<evidence type="ECO:0000256" key="3">
    <source>
        <dbReference type="PROSITE-ProRule" id="PRU00339"/>
    </source>
</evidence>
<dbReference type="SUPFAM" id="SSF48452">
    <property type="entry name" value="TPR-like"/>
    <property type="match status" value="1"/>
</dbReference>
<dbReference type="SMART" id="SM00028">
    <property type="entry name" value="TPR"/>
    <property type="match status" value="7"/>
</dbReference>
<protein>
    <submittedName>
        <fullName evidence="5">Uncharacterized protein</fullName>
    </submittedName>
</protein>
<dbReference type="PANTHER" id="PTHR44227:SF3">
    <property type="entry name" value="PROTEIN O-MANNOSYL-TRANSFERASE TMTC4"/>
    <property type="match status" value="1"/>
</dbReference>
<feature type="transmembrane region" description="Helical" evidence="4">
    <location>
        <begin position="305"/>
        <end position="322"/>
    </location>
</feature>
<feature type="repeat" description="TPR" evidence="3">
    <location>
        <begin position="500"/>
        <end position="533"/>
    </location>
</feature>
<feature type="transmembrane region" description="Helical" evidence="4">
    <location>
        <begin position="120"/>
        <end position="137"/>
    </location>
</feature>
<dbReference type="PROSITE" id="PS50005">
    <property type="entry name" value="TPR"/>
    <property type="match status" value="6"/>
</dbReference>
<dbReference type="InterPro" id="IPR019734">
    <property type="entry name" value="TPR_rpt"/>
</dbReference>
<keyword evidence="4" id="KW-1133">Transmembrane helix</keyword>